<gene>
    <name evidence="1" type="ORF">ACFOSB_07305</name>
</gene>
<reference evidence="2" key="1">
    <citation type="journal article" date="2019" name="Int. J. Syst. Evol. Microbiol.">
        <title>The Global Catalogue of Microorganisms (GCM) 10K type strain sequencing project: providing services to taxonomists for standard genome sequencing and annotation.</title>
        <authorList>
            <consortium name="The Broad Institute Genomics Platform"/>
            <consortium name="The Broad Institute Genome Sequencing Center for Infectious Disease"/>
            <person name="Wu L."/>
            <person name="Ma J."/>
        </authorList>
    </citation>
    <scope>NUCLEOTIDE SEQUENCE [LARGE SCALE GENOMIC DNA]</scope>
    <source>
        <strain evidence="2">CCTCC AB 2017081</strain>
    </source>
</reference>
<comment type="caution">
    <text evidence="1">The sequence shown here is derived from an EMBL/GenBank/DDBJ whole genome shotgun (WGS) entry which is preliminary data.</text>
</comment>
<sequence>MPGPWQRVTDPTGVKLFMDSATLTTLEHLMLAEHSVAQLARTLGSPLNAVHHRVRRLVAAGLAHETRTEPRHGRPIRHYRATSSAYLVPYDATPLTTVEDLIGLHETGFARHFLSAVVHAGRSLVVNERDIGLRVYRDGDAVRVDITPRAGEFTLDEFLHPDSPVLLLNWGELHLTRQDAKAMQLELHALHARYAGRQGPERYLFRLGLTRDVGE</sequence>
<dbReference type="CDD" id="cd00090">
    <property type="entry name" value="HTH_ARSR"/>
    <property type="match status" value="1"/>
</dbReference>
<name>A0ABV7Z5D2_9DEIO</name>
<dbReference type="InterPro" id="IPR011991">
    <property type="entry name" value="ArsR-like_HTH"/>
</dbReference>
<accession>A0ABV7Z5D2</accession>
<evidence type="ECO:0000313" key="1">
    <source>
        <dbReference type="EMBL" id="MFC3832662.1"/>
    </source>
</evidence>
<dbReference type="InterPro" id="IPR036388">
    <property type="entry name" value="WH-like_DNA-bd_sf"/>
</dbReference>
<dbReference type="RefSeq" id="WP_322473302.1">
    <property type="nucleotide sequence ID" value="NZ_JBHRZG010000007.1"/>
</dbReference>
<evidence type="ECO:0008006" key="3">
    <source>
        <dbReference type="Google" id="ProtNLM"/>
    </source>
</evidence>
<evidence type="ECO:0000313" key="2">
    <source>
        <dbReference type="Proteomes" id="UP001595803"/>
    </source>
</evidence>
<proteinExistence type="predicted"/>
<protein>
    <recommendedName>
        <fullName evidence="3">ArsR family transcriptional regulator</fullName>
    </recommendedName>
</protein>
<dbReference type="Proteomes" id="UP001595803">
    <property type="component" value="Unassembled WGS sequence"/>
</dbReference>
<dbReference type="Gene3D" id="1.10.10.10">
    <property type="entry name" value="Winged helix-like DNA-binding domain superfamily/Winged helix DNA-binding domain"/>
    <property type="match status" value="1"/>
</dbReference>
<dbReference type="SUPFAM" id="SSF46785">
    <property type="entry name" value="Winged helix' DNA-binding domain"/>
    <property type="match status" value="1"/>
</dbReference>
<dbReference type="InterPro" id="IPR036390">
    <property type="entry name" value="WH_DNA-bd_sf"/>
</dbReference>
<keyword evidence="2" id="KW-1185">Reference proteome</keyword>
<dbReference type="EMBL" id="JBHRZG010000007">
    <property type="protein sequence ID" value="MFC3832662.1"/>
    <property type="molecule type" value="Genomic_DNA"/>
</dbReference>
<organism evidence="1 2">
    <name type="scientific">Deinococcus rufus</name>
    <dbReference type="NCBI Taxonomy" id="2136097"/>
    <lineage>
        <taxon>Bacteria</taxon>
        <taxon>Thermotogati</taxon>
        <taxon>Deinococcota</taxon>
        <taxon>Deinococci</taxon>
        <taxon>Deinococcales</taxon>
        <taxon>Deinococcaceae</taxon>
        <taxon>Deinococcus</taxon>
    </lineage>
</organism>